<keyword evidence="4 6" id="KW-0472">Membrane</keyword>
<dbReference type="GO" id="GO:0046677">
    <property type="term" value="P:response to antibiotic"/>
    <property type="evidence" value="ECO:0007669"/>
    <property type="project" value="UniProtKB-KW"/>
</dbReference>
<dbReference type="InterPro" id="IPR051784">
    <property type="entry name" value="Nod_factor_ABC_transporter"/>
</dbReference>
<feature type="transmembrane region" description="Helical" evidence="6">
    <location>
        <begin position="145"/>
        <end position="170"/>
    </location>
</feature>
<dbReference type="AlphaFoldDB" id="A0A5B8M5F5"/>
<reference evidence="8 9" key="1">
    <citation type="submission" date="2019-07" db="EMBL/GenBank/DDBJ databases">
        <title>Full genome sequence of Humibacter sp. WJ7-1.</title>
        <authorList>
            <person name="Im W.-T."/>
        </authorList>
    </citation>
    <scope>NUCLEOTIDE SEQUENCE [LARGE SCALE GENOMIC DNA]</scope>
    <source>
        <strain evidence="8 9">WJ7-1</strain>
    </source>
</reference>
<dbReference type="InterPro" id="IPR000412">
    <property type="entry name" value="ABC_2_transport"/>
</dbReference>
<comment type="subcellular location">
    <subcellularLocation>
        <location evidence="1">Membrane</location>
        <topology evidence="1">Multi-pass membrane protein</topology>
    </subcellularLocation>
</comment>
<feature type="transmembrane region" description="Helical" evidence="6">
    <location>
        <begin position="65"/>
        <end position="88"/>
    </location>
</feature>
<dbReference type="InterPro" id="IPR013525">
    <property type="entry name" value="ABC2_TM"/>
</dbReference>
<evidence type="ECO:0000256" key="3">
    <source>
        <dbReference type="ARBA" id="ARBA00022989"/>
    </source>
</evidence>
<dbReference type="GO" id="GO:0043190">
    <property type="term" value="C:ATP-binding cassette (ABC) transporter complex"/>
    <property type="evidence" value="ECO:0007669"/>
    <property type="project" value="InterPro"/>
</dbReference>
<organism evidence="8 9">
    <name type="scientific">Humibacter ginsenosidimutans</name>
    <dbReference type="NCBI Taxonomy" id="2599293"/>
    <lineage>
        <taxon>Bacteria</taxon>
        <taxon>Bacillati</taxon>
        <taxon>Actinomycetota</taxon>
        <taxon>Actinomycetes</taxon>
        <taxon>Micrococcales</taxon>
        <taxon>Microbacteriaceae</taxon>
        <taxon>Humibacter</taxon>
    </lineage>
</organism>
<feature type="domain" description="ABC-2 type transporter transmembrane" evidence="7">
    <location>
        <begin position="19"/>
        <end position="215"/>
    </location>
</feature>
<feature type="transmembrane region" description="Helical" evidence="6">
    <location>
        <begin position="182"/>
        <end position="207"/>
    </location>
</feature>
<evidence type="ECO:0000259" key="7">
    <source>
        <dbReference type="Pfam" id="PF01061"/>
    </source>
</evidence>
<accession>A0A5B8M5F5</accession>
<dbReference type="GO" id="GO:0140359">
    <property type="term" value="F:ABC-type transporter activity"/>
    <property type="evidence" value="ECO:0007669"/>
    <property type="project" value="InterPro"/>
</dbReference>
<dbReference type="KEGG" id="huw:FPZ11_11490"/>
<evidence type="ECO:0000256" key="5">
    <source>
        <dbReference type="ARBA" id="ARBA00023251"/>
    </source>
</evidence>
<feature type="transmembrane region" description="Helical" evidence="6">
    <location>
        <begin position="29"/>
        <end position="53"/>
    </location>
</feature>
<evidence type="ECO:0000256" key="2">
    <source>
        <dbReference type="ARBA" id="ARBA00022692"/>
    </source>
</evidence>
<evidence type="ECO:0000313" key="9">
    <source>
        <dbReference type="Proteomes" id="UP000320216"/>
    </source>
</evidence>
<protein>
    <submittedName>
        <fullName evidence="8">ABC transporter permease</fullName>
    </submittedName>
</protein>
<keyword evidence="5" id="KW-0046">Antibiotic resistance</keyword>
<keyword evidence="9" id="KW-1185">Reference proteome</keyword>
<name>A0A5B8M5F5_9MICO</name>
<dbReference type="OrthoDB" id="5116867at2"/>
<proteinExistence type="predicted"/>
<dbReference type="Pfam" id="PF01061">
    <property type="entry name" value="ABC2_membrane"/>
    <property type="match status" value="1"/>
</dbReference>
<evidence type="ECO:0000256" key="6">
    <source>
        <dbReference type="SAM" id="Phobius"/>
    </source>
</evidence>
<evidence type="ECO:0000256" key="4">
    <source>
        <dbReference type="ARBA" id="ARBA00023136"/>
    </source>
</evidence>
<evidence type="ECO:0000313" key="8">
    <source>
        <dbReference type="EMBL" id="QDZ15299.1"/>
    </source>
</evidence>
<dbReference type="PANTHER" id="PTHR43229:SF2">
    <property type="entry name" value="NODULATION PROTEIN J"/>
    <property type="match status" value="1"/>
</dbReference>
<feature type="transmembrane region" description="Helical" evidence="6">
    <location>
        <begin position="234"/>
        <end position="254"/>
    </location>
</feature>
<dbReference type="RefSeq" id="WP_146321041.1">
    <property type="nucleotide sequence ID" value="NZ_CP042305.1"/>
</dbReference>
<gene>
    <name evidence="8" type="ORF">FPZ11_11490</name>
</gene>
<dbReference type="PANTHER" id="PTHR43229">
    <property type="entry name" value="NODULATION PROTEIN J"/>
    <property type="match status" value="1"/>
</dbReference>
<sequence length="259" mass="27214">MTETTASSTLERPPIGLALRSLLRADTIVLLRSRVATVLALVLPVAILIATSFARNGNKLGDPALVIGLALTLGLLTSCMLGYSLNLARDREIGVLQRLRVTPAPTWTIMTSRIAVQVVTNLVASLIVVVVGVILHGLTLSVGQYLLVVAIAALGAAVFLSIGQAIVGLVTSTGAVNAIGRILFILLVLLGILGGTGILGDTIQVIAEWSPVGALMTLFNDAVTGSGWTSQDAYSLPACIGYVVVFAFIGIRWFRWETR</sequence>
<evidence type="ECO:0000256" key="1">
    <source>
        <dbReference type="ARBA" id="ARBA00004141"/>
    </source>
</evidence>
<dbReference type="PIRSF" id="PIRSF006648">
    <property type="entry name" value="DrrB"/>
    <property type="match status" value="1"/>
</dbReference>
<dbReference type="Proteomes" id="UP000320216">
    <property type="component" value="Chromosome"/>
</dbReference>
<dbReference type="EMBL" id="CP042305">
    <property type="protein sequence ID" value="QDZ15299.1"/>
    <property type="molecule type" value="Genomic_DNA"/>
</dbReference>
<feature type="transmembrane region" description="Helical" evidence="6">
    <location>
        <begin position="118"/>
        <end position="139"/>
    </location>
</feature>
<keyword evidence="3 6" id="KW-1133">Transmembrane helix</keyword>
<keyword evidence="2 6" id="KW-0812">Transmembrane</keyword>